<reference evidence="1 2" key="1">
    <citation type="submission" date="2014-04" db="EMBL/GenBank/DDBJ databases">
        <authorList>
            <consortium name="DOE Joint Genome Institute"/>
            <person name="Kuo A."/>
            <person name="Ruytinx J."/>
            <person name="Rineau F."/>
            <person name="Colpaert J."/>
            <person name="Kohler A."/>
            <person name="Nagy L.G."/>
            <person name="Floudas D."/>
            <person name="Copeland A."/>
            <person name="Barry K.W."/>
            <person name="Cichocki N."/>
            <person name="Veneault-Fourrey C."/>
            <person name="LaButti K."/>
            <person name="Lindquist E.A."/>
            <person name="Lipzen A."/>
            <person name="Lundell T."/>
            <person name="Morin E."/>
            <person name="Murat C."/>
            <person name="Sun H."/>
            <person name="Tunlid A."/>
            <person name="Henrissat B."/>
            <person name="Grigoriev I.V."/>
            <person name="Hibbett D.S."/>
            <person name="Martin F."/>
            <person name="Nordberg H.P."/>
            <person name="Cantor M.N."/>
            <person name="Hua S.X."/>
        </authorList>
    </citation>
    <scope>NUCLEOTIDE SEQUENCE [LARGE SCALE GENOMIC DNA]</scope>
    <source>
        <strain evidence="1 2">UH-Slu-Lm8-n1</strain>
    </source>
</reference>
<dbReference type="HOGENOM" id="CLU_2905692_0_0_1"/>
<dbReference type="InParanoid" id="A0A0D0A2G5"/>
<organism evidence="1 2">
    <name type="scientific">Suillus luteus UH-Slu-Lm8-n1</name>
    <dbReference type="NCBI Taxonomy" id="930992"/>
    <lineage>
        <taxon>Eukaryota</taxon>
        <taxon>Fungi</taxon>
        <taxon>Dikarya</taxon>
        <taxon>Basidiomycota</taxon>
        <taxon>Agaricomycotina</taxon>
        <taxon>Agaricomycetes</taxon>
        <taxon>Agaricomycetidae</taxon>
        <taxon>Boletales</taxon>
        <taxon>Suillineae</taxon>
        <taxon>Suillaceae</taxon>
        <taxon>Suillus</taxon>
    </lineage>
</organism>
<reference evidence="2" key="2">
    <citation type="submission" date="2015-01" db="EMBL/GenBank/DDBJ databases">
        <title>Evolutionary Origins and Diversification of the Mycorrhizal Mutualists.</title>
        <authorList>
            <consortium name="DOE Joint Genome Institute"/>
            <consortium name="Mycorrhizal Genomics Consortium"/>
            <person name="Kohler A."/>
            <person name="Kuo A."/>
            <person name="Nagy L.G."/>
            <person name="Floudas D."/>
            <person name="Copeland A."/>
            <person name="Barry K.W."/>
            <person name="Cichocki N."/>
            <person name="Veneault-Fourrey C."/>
            <person name="LaButti K."/>
            <person name="Lindquist E.A."/>
            <person name="Lipzen A."/>
            <person name="Lundell T."/>
            <person name="Morin E."/>
            <person name="Murat C."/>
            <person name="Riley R."/>
            <person name="Ohm R."/>
            <person name="Sun H."/>
            <person name="Tunlid A."/>
            <person name="Henrissat B."/>
            <person name="Grigoriev I.V."/>
            <person name="Hibbett D.S."/>
            <person name="Martin F."/>
        </authorList>
    </citation>
    <scope>NUCLEOTIDE SEQUENCE [LARGE SCALE GENOMIC DNA]</scope>
    <source>
        <strain evidence="2">UH-Slu-Lm8-n1</strain>
    </source>
</reference>
<name>A0A0D0A2G5_9AGAM</name>
<keyword evidence="2" id="KW-1185">Reference proteome</keyword>
<proteinExistence type="predicted"/>
<dbReference type="Proteomes" id="UP000054485">
    <property type="component" value="Unassembled WGS sequence"/>
</dbReference>
<dbReference type="EMBL" id="KN835196">
    <property type="protein sequence ID" value="KIK44160.1"/>
    <property type="molecule type" value="Genomic_DNA"/>
</dbReference>
<protein>
    <submittedName>
        <fullName evidence="1">Uncharacterized protein</fullName>
    </submittedName>
</protein>
<gene>
    <name evidence="1" type="ORF">CY34DRAFT_802961</name>
</gene>
<dbReference type="AlphaFoldDB" id="A0A0D0A2G5"/>
<accession>A0A0D0A2G5</accession>
<evidence type="ECO:0000313" key="1">
    <source>
        <dbReference type="EMBL" id="KIK44160.1"/>
    </source>
</evidence>
<evidence type="ECO:0000313" key="2">
    <source>
        <dbReference type="Proteomes" id="UP000054485"/>
    </source>
</evidence>
<sequence>MSSFATLYYRGPVNPKFYLLFLHGGPVNLVREDSRDRSLIWIPKARYPHLASSPTSESRLRC</sequence>